<dbReference type="GeneID" id="37044876"/>
<dbReference type="InParanoid" id="A0A316YFP2"/>
<dbReference type="AlphaFoldDB" id="A0A316YFP2"/>
<dbReference type="Proteomes" id="UP000245768">
    <property type="component" value="Unassembled WGS sequence"/>
</dbReference>
<proteinExistence type="predicted"/>
<dbReference type="RefSeq" id="XP_025374121.1">
    <property type="nucleotide sequence ID" value="XM_025522960.1"/>
</dbReference>
<evidence type="ECO:0000313" key="1">
    <source>
        <dbReference type="EMBL" id="PWN86923.1"/>
    </source>
</evidence>
<accession>A0A316YFP2</accession>
<evidence type="ECO:0000313" key="2">
    <source>
        <dbReference type="Proteomes" id="UP000245768"/>
    </source>
</evidence>
<organism evidence="1 2">
    <name type="scientific">Acaromyces ingoldii</name>
    <dbReference type="NCBI Taxonomy" id="215250"/>
    <lineage>
        <taxon>Eukaryota</taxon>
        <taxon>Fungi</taxon>
        <taxon>Dikarya</taxon>
        <taxon>Basidiomycota</taxon>
        <taxon>Ustilaginomycotina</taxon>
        <taxon>Exobasidiomycetes</taxon>
        <taxon>Exobasidiales</taxon>
        <taxon>Cryptobasidiaceae</taxon>
        <taxon>Acaromyces</taxon>
    </lineage>
</organism>
<reference evidence="1 2" key="1">
    <citation type="journal article" date="2018" name="Mol. Biol. Evol.">
        <title>Broad Genomic Sampling Reveals a Smut Pathogenic Ancestry of the Fungal Clade Ustilaginomycotina.</title>
        <authorList>
            <person name="Kijpornyongpan T."/>
            <person name="Mondo S.J."/>
            <person name="Barry K."/>
            <person name="Sandor L."/>
            <person name="Lee J."/>
            <person name="Lipzen A."/>
            <person name="Pangilinan J."/>
            <person name="LaButti K."/>
            <person name="Hainaut M."/>
            <person name="Henrissat B."/>
            <person name="Grigoriev I.V."/>
            <person name="Spatafora J.W."/>
            <person name="Aime M.C."/>
        </authorList>
    </citation>
    <scope>NUCLEOTIDE SEQUENCE [LARGE SCALE GENOMIC DNA]</scope>
    <source>
        <strain evidence="1 2">MCA 4198</strain>
    </source>
</reference>
<dbReference type="EMBL" id="KZ819642">
    <property type="protein sequence ID" value="PWN86923.1"/>
    <property type="molecule type" value="Genomic_DNA"/>
</dbReference>
<protein>
    <submittedName>
        <fullName evidence="1">Uncharacterized protein</fullName>
    </submittedName>
</protein>
<gene>
    <name evidence="1" type="ORF">FA10DRAFT_269998</name>
</gene>
<name>A0A316YFP2_9BASI</name>
<sequence>MPLFHDDKDLPILDKQKNKIICQNTCCVIAKHRDGVDDLNAGDLARWGSNANLFCNGPNEQTWIQGTEEGFKSPGGGTYKMCLSNHESANTCK</sequence>
<keyword evidence="2" id="KW-1185">Reference proteome</keyword>